<evidence type="ECO:0000256" key="2">
    <source>
        <dbReference type="ARBA" id="ARBA00023002"/>
    </source>
</evidence>
<dbReference type="Gene3D" id="3.50.50.60">
    <property type="entry name" value="FAD/NAD(P)-binding domain"/>
    <property type="match status" value="1"/>
</dbReference>
<dbReference type="RefSeq" id="WP_282333055.1">
    <property type="nucleotide sequence ID" value="NZ_JASBRG010000002.1"/>
</dbReference>
<dbReference type="GO" id="GO:0016491">
    <property type="term" value="F:oxidoreductase activity"/>
    <property type="evidence" value="ECO:0007669"/>
    <property type="project" value="UniProtKB-KW"/>
</dbReference>
<dbReference type="SUPFAM" id="SSF51905">
    <property type="entry name" value="FAD/NAD(P)-binding domain"/>
    <property type="match status" value="1"/>
</dbReference>
<dbReference type="Pfam" id="PF00890">
    <property type="entry name" value="FAD_binding_2"/>
    <property type="match status" value="1"/>
</dbReference>
<dbReference type="InterPro" id="IPR003953">
    <property type="entry name" value="FAD-dep_OxRdtase_2_FAD-bd"/>
</dbReference>
<comment type="caution">
    <text evidence="4">The sequence shown here is derived from an EMBL/GenBank/DDBJ whole genome shotgun (WGS) entry which is preliminary data.</text>
</comment>
<dbReference type="EC" id="1.-.-.-" evidence="4"/>
<keyword evidence="1" id="KW-0285">Flavoprotein</keyword>
<dbReference type="EMBL" id="JASBRG010000002">
    <property type="protein sequence ID" value="MDI3318936.1"/>
    <property type="molecule type" value="Genomic_DNA"/>
</dbReference>
<keyword evidence="5" id="KW-1185">Reference proteome</keyword>
<dbReference type="PANTHER" id="PTHR42685">
    <property type="entry name" value="GERANYLGERANYL DIPHOSPHATE REDUCTASE"/>
    <property type="match status" value="1"/>
</dbReference>
<accession>A0ABT6R938</accession>
<dbReference type="PRINTS" id="PR00420">
    <property type="entry name" value="RNGMNOXGNASE"/>
</dbReference>
<keyword evidence="2 4" id="KW-0560">Oxidoreductase</keyword>
<evidence type="ECO:0000313" key="5">
    <source>
        <dbReference type="Proteomes" id="UP001226434"/>
    </source>
</evidence>
<name>A0ABT6R938_9BACT</name>
<protein>
    <submittedName>
        <fullName evidence="4">NAD(P)/FAD-dependent oxidoreductase</fullName>
        <ecNumber evidence="4">1.-.-.-</ecNumber>
    </submittedName>
</protein>
<evidence type="ECO:0000259" key="3">
    <source>
        <dbReference type="Pfam" id="PF00890"/>
    </source>
</evidence>
<dbReference type="InterPro" id="IPR036188">
    <property type="entry name" value="FAD/NAD-bd_sf"/>
</dbReference>
<evidence type="ECO:0000313" key="4">
    <source>
        <dbReference type="EMBL" id="MDI3318936.1"/>
    </source>
</evidence>
<feature type="domain" description="FAD-dependent oxidoreductase 2 FAD-binding" evidence="3">
    <location>
        <begin position="12"/>
        <end position="44"/>
    </location>
</feature>
<proteinExistence type="predicted"/>
<dbReference type="Proteomes" id="UP001226434">
    <property type="component" value="Unassembled WGS sequence"/>
</dbReference>
<reference evidence="4 5" key="1">
    <citation type="submission" date="2023-05" db="EMBL/GenBank/DDBJ databases">
        <title>Genome sequence of Pinibacter sp. MAH-24.</title>
        <authorList>
            <person name="Huq M.A."/>
        </authorList>
    </citation>
    <scope>NUCLEOTIDE SEQUENCE [LARGE SCALE GENOMIC DNA]</scope>
    <source>
        <strain evidence="4 5">MAH-24</strain>
    </source>
</reference>
<dbReference type="PANTHER" id="PTHR42685:SF22">
    <property type="entry name" value="CONDITIONED MEDIUM FACTOR RECEPTOR 1"/>
    <property type="match status" value="1"/>
</dbReference>
<dbReference type="InterPro" id="IPR050407">
    <property type="entry name" value="Geranylgeranyl_reductase"/>
</dbReference>
<gene>
    <name evidence="4" type="ORF">QJ048_04085</name>
</gene>
<evidence type="ECO:0000256" key="1">
    <source>
        <dbReference type="ARBA" id="ARBA00022630"/>
    </source>
</evidence>
<sequence length="383" mass="43187">METNQTNSTSYDIAVIGGGLAGLSLSIQAARAGYKVILFEKETYPFHRVCGEYISLESWPFLELLGLRLKEMNLPIIKKLIVTSPDGSSIEESLPLGGFGISRYTIDFELTKIARDAGVLLLENAKVTDIVFENGGFCVKYNNEAILCQMAVGSFGKRSNLDVKWKRSFIRQKPNKLNNYIGIKYHIETNFPGDTIALHNFKNGYCGMSRVEGNKYCLCYLTTAANLKENDNSFEKLERNILFENPYLKQIFTTSKFLFSSPVTISQISFEKKSLIENHILMAGDACGMITPLCGNGMSMALHGSKIAFQCIDQFLQGKISRDHMEKQYIGAWNKQFSGRLQTGRLIQGMFGKEWMTNVFIKTIKPFPKLIAYLIRQTHGEPY</sequence>
<organism evidence="4 5">
    <name type="scientific">Pinibacter soli</name>
    <dbReference type="NCBI Taxonomy" id="3044211"/>
    <lineage>
        <taxon>Bacteria</taxon>
        <taxon>Pseudomonadati</taxon>
        <taxon>Bacteroidota</taxon>
        <taxon>Chitinophagia</taxon>
        <taxon>Chitinophagales</taxon>
        <taxon>Chitinophagaceae</taxon>
        <taxon>Pinibacter</taxon>
    </lineage>
</organism>